<dbReference type="Proteomes" id="UP000789920">
    <property type="component" value="Unassembled WGS sequence"/>
</dbReference>
<accession>A0ACA9S4R3</accession>
<reference evidence="1" key="1">
    <citation type="submission" date="2021-06" db="EMBL/GenBank/DDBJ databases">
        <authorList>
            <person name="Kallberg Y."/>
            <person name="Tangrot J."/>
            <person name="Rosling A."/>
        </authorList>
    </citation>
    <scope>NUCLEOTIDE SEQUENCE</scope>
    <source>
        <strain evidence="1">MA461A</strain>
    </source>
</reference>
<comment type="caution">
    <text evidence="1">The sequence shown here is derived from an EMBL/GenBank/DDBJ whole genome shotgun (WGS) entry which is preliminary data.</text>
</comment>
<protein>
    <submittedName>
        <fullName evidence="1">36521_t:CDS:1</fullName>
    </submittedName>
</protein>
<feature type="non-terminal residue" evidence="1">
    <location>
        <position position="1"/>
    </location>
</feature>
<proteinExistence type="predicted"/>
<dbReference type="EMBL" id="CAJVQC010092112">
    <property type="protein sequence ID" value="CAG8826395.1"/>
    <property type="molecule type" value="Genomic_DNA"/>
</dbReference>
<sequence length="76" mass="8758">KRFYIPSSNISIDEMIVRFSRRSAHTVRMKNKPTPEGYKIISLCDRGYTWVFLFTSRVKKNISLESIPGLSNTGSM</sequence>
<name>A0ACA9S4R3_9GLOM</name>
<evidence type="ECO:0000313" key="2">
    <source>
        <dbReference type="Proteomes" id="UP000789920"/>
    </source>
</evidence>
<keyword evidence="2" id="KW-1185">Reference proteome</keyword>
<evidence type="ECO:0000313" key="1">
    <source>
        <dbReference type="EMBL" id="CAG8826395.1"/>
    </source>
</evidence>
<organism evidence="1 2">
    <name type="scientific">Racocetra persica</name>
    <dbReference type="NCBI Taxonomy" id="160502"/>
    <lineage>
        <taxon>Eukaryota</taxon>
        <taxon>Fungi</taxon>
        <taxon>Fungi incertae sedis</taxon>
        <taxon>Mucoromycota</taxon>
        <taxon>Glomeromycotina</taxon>
        <taxon>Glomeromycetes</taxon>
        <taxon>Diversisporales</taxon>
        <taxon>Gigasporaceae</taxon>
        <taxon>Racocetra</taxon>
    </lineage>
</organism>
<gene>
    <name evidence="1" type="ORF">RPERSI_LOCUS26728</name>
</gene>
<feature type="non-terminal residue" evidence="1">
    <location>
        <position position="76"/>
    </location>
</feature>